<keyword evidence="2 3" id="KW-0472">Membrane</keyword>
<dbReference type="GO" id="GO:0004521">
    <property type="term" value="F:RNA endonuclease activity"/>
    <property type="evidence" value="ECO:0007669"/>
    <property type="project" value="InterPro"/>
</dbReference>
<dbReference type="OrthoDB" id="4799509at2759"/>
<dbReference type="GO" id="GO:0051082">
    <property type="term" value="F:unfolded protein binding"/>
    <property type="evidence" value="ECO:0007669"/>
    <property type="project" value="TreeGrafter"/>
</dbReference>
<dbReference type="Gene3D" id="1.10.510.10">
    <property type="entry name" value="Transferase(Phosphotransferase) domain 1"/>
    <property type="match status" value="1"/>
</dbReference>
<dbReference type="EMBL" id="PUHP01002171">
    <property type="protein sequence ID" value="TQN64644.1"/>
    <property type="molecule type" value="Genomic_DNA"/>
</dbReference>
<dbReference type="InterPro" id="IPR011009">
    <property type="entry name" value="Kinase-like_dom_sf"/>
</dbReference>
<feature type="transmembrane region" description="Helical" evidence="3">
    <location>
        <begin position="187"/>
        <end position="220"/>
    </location>
</feature>
<dbReference type="GO" id="GO:0070059">
    <property type="term" value="P:intrinsic apoptotic signaling pathway in response to endoplasmic reticulum stress"/>
    <property type="evidence" value="ECO:0007669"/>
    <property type="project" value="TreeGrafter"/>
</dbReference>
<dbReference type="Pfam" id="PF00069">
    <property type="entry name" value="Pkinase"/>
    <property type="match status" value="1"/>
</dbReference>
<feature type="transmembrane region" description="Helical" evidence="3">
    <location>
        <begin position="57"/>
        <end position="79"/>
    </location>
</feature>
<dbReference type="PANTHER" id="PTHR13954">
    <property type="entry name" value="IRE1-RELATED"/>
    <property type="match status" value="1"/>
</dbReference>
<evidence type="ECO:0000313" key="6">
    <source>
        <dbReference type="Proteomes" id="UP000326340"/>
    </source>
</evidence>
<reference evidence="5 6" key="1">
    <citation type="journal article" date="2019" name="Sci. Rep.">
        <title>Colletotrichum shisoi sp. nov., an anthracnose pathogen of Perilla frutescens in Japan: molecular phylogenetic, morphological and genomic evidence.</title>
        <authorList>
            <person name="Gan P."/>
            <person name="Tsushima A."/>
            <person name="Hiroyama R."/>
            <person name="Narusaka M."/>
            <person name="Takano Y."/>
            <person name="Narusaka Y."/>
            <person name="Kawaradani M."/>
            <person name="Damm U."/>
            <person name="Shirasu K."/>
        </authorList>
    </citation>
    <scope>NUCLEOTIDE SEQUENCE [LARGE SCALE GENOMIC DNA]</scope>
    <source>
        <strain evidence="5 6">PG-2018a</strain>
    </source>
</reference>
<keyword evidence="5" id="KW-0808">Transferase</keyword>
<evidence type="ECO:0000259" key="4">
    <source>
        <dbReference type="PROSITE" id="PS50011"/>
    </source>
</evidence>
<sequence>MGPFEPVICQAGHYCPTEENGKVSRVCPAGSYCQPGAATPTPCSTGSRCPEGSSYELVIIPFIILIIVDVLLVMGMIVYKVRRHFRDRQANKAPRRAALETDVALPAPGHAAMLQQRRTKAAFLAEMGLAALAGFLLGLAEHSKKGIFFVGTFNEPYSILSTAVDFKSFSEELLMQRREAEAGHSRLAYFLAKVLAVLPRMLLACLHFTTLLFLLTVPIINWGLAFLVNFLYFYCIYGLASIIGMVVRREDAPLFATMISLIVAILSDLTIIEAWDGKTNAPKYVTFYHVADEAELWFGQSYKNKRDLTLDEYRGALERVPDEEIYPEIPTDIELTTAPDNIDGPVYIKRPGLNCYETMKGTPYVPKAVLDETLMLEKISKTQHPNIVKYYGCRTKRGRITCIVLKQYDYTLSQYIHQPDFQNLDKARFLEALDSAVAFIHSLGLAHNDINPDNIMIGEDGLPVLLDFGSCAPYGQKLQSLGTRGWYEKLFFTSEKEHDDFALNKMKVWIQNPEGA</sequence>
<organism evidence="5 6">
    <name type="scientific">Colletotrichum shisoi</name>
    <dbReference type="NCBI Taxonomy" id="2078593"/>
    <lineage>
        <taxon>Eukaryota</taxon>
        <taxon>Fungi</taxon>
        <taxon>Dikarya</taxon>
        <taxon>Ascomycota</taxon>
        <taxon>Pezizomycotina</taxon>
        <taxon>Sordariomycetes</taxon>
        <taxon>Hypocreomycetidae</taxon>
        <taxon>Glomerellales</taxon>
        <taxon>Glomerellaceae</taxon>
        <taxon>Colletotrichum</taxon>
        <taxon>Colletotrichum destructivum species complex</taxon>
    </lineage>
</organism>
<feature type="transmembrane region" description="Helical" evidence="3">
    <location>
        <begin position="121"/>
        <end position="140"/>
    </location>
</feature>
<keyword evidence="5" id="KW-0418">Kinase</keyword>
<dbReference type="GO" id="GO:0005524">
    <property type="term" value="F:ATP binding"/>
    <property type="evidence" value="ECO:0007669"/>
    <property type="project" value="InterPro"/>
</dbReference>
<accession>A0A5Q4BD70</accession>
<feature type="domain" description="Protein kinase" evidence="4">
    <location>
        <begin position="287"/>
        <end position="516"/>
    </location>
</feature>
<keyword evidence="6" id="KW-1185">Reference proteome</keyword>
<keyword evidence="1" id="KW-0813">Transport</keyword>
<name>A0A5Q4BD70_9PEZI</name>
<dbReference type="InterPro" id="IPR045133">
    <property type="entry name" value="IRE1/2-like"/>
</dbReference>
<dbReference type="GO" id="GO:0004674">
    <property type="term" value="F:protein serine/threonine kinase activity"/>
    <property type="evidence" value="ECO:0007669"/>
    <property type="project" value="InterPro"/>
</dbReference>
<feature type="transmembrane region" description="Helical" evidence="3">
    <location>
        <begin position="226"/>
        <end position="247"/>
    </location>
</feature>
<keyword evidence="3" id="KW-1133">Transmembrane helix</keyword>
<protein>
    <submittedName>
        <fullName evidence="5">Serine/threonine-protein kinase/endoribonuclease IRE2</fullName>
    </submittedName>
</protein>
<comment type="caution">
    <text evidence="5">The sequence shown here is derived from an EMBL/GenBank/DDBJ whole genome shotgun (WGS) entry which is preliminary data.</text>
</comment>
<evidence type="ECO:0000256" key="1">
    <source>
        <dbReference type="ARBA" id="ARBA00022448"/>
    </source>
</evidence>
<dbReference type="AlphaFoldDB" id="A0A5Q4BD70"/>
<dbReference type="SUPFAM" id="SSF56112">
    <property type="entry name" value="Protein kinase-like (PK-like)"/>
    <property type="match status" value="1"/>
</dbReference>
<evidence type="ECO:0000313" key="5">
    <source>
        <dbReference type="EMBL" id="TQN64644.1"/>
    </source>
</evidence>
<evidence type="ECO:0000256" key="2">
    <source>
        <dbReference type="ARBA" id="ARBA00023136"/>
    </source>
</evidence>
<dbReference type="PROSITE" id="PS50011">
    <property type="entry name" value="PROTEIN_KINASE_DOM"/>
    <property type="match status" value="1"/>
</dbReference>
<keyword evidence="3" id="KW-0812">Transmembrane</keyword>
<dbReference type="Pfam" id="PF19055">
    <property type="entry name" value="ABC2_membrane_7"/>
    <property type="match status" value="1"/>
</dbReference>
<dbReference type="GO" id="GO:1990604">
    <property type="term" value="C:IRE1-TRAF2-ASK1 complex"/>
    <property type="evidence" value="ECO:0007669"/>
    <property type="project" value="TreeGrafter"/>
</dbReference>
<dbReference type="GO" id="GO:0140359">
    <property type="term" value="F:ABC-type transporter activity"/>
    <property type="evidence" value="ECO:0007669"/>
    <property type="project" value="InterPro"/>
</dbReference>
<dbReference type="InterPro" id="IPR000719">
    <property type="entry name" value="Prot_kinase_dom"/>
</dbReference>
<dbReference type="SMART" id="SM00220">
    <property type="entry name" value="S_TKc"/>
    <property type="match status" value="1"/>
</dbReference>
<evidence type="ECO:0000256" key="3">
    <source>
        <dbReference type="SAM" id="Phobius"/>
    </source>
</evidence>
<proteinExistence type="predicted"/>
<gene>
    <name evidence="5" type="primary">ERN2</name>
    <name evidence="5" type="ORF">CSHISOI_10779</name>
</gene>
<dbReference type="PANTHER" id="PTHR13954:SF6">
    <property type="entry name" value="NON-SPECIFIC SERINE_THREONINE PROTEIN KINASE"/>
    <property type="match status" value="1"/>
</dbReference>
<dbReference type="InterPro" id="IPR043926">
    <property type="entry name" value="ABCG_dom"/>
</dbReference>
<dbReference type="GO" id="GO:0036498">
    <property type="term" value="P:IRE1-mediated unfolded protein response"/>
    <property type="evidence" value="ECO:0007669"/>
    <property type="project" value="TreeGrafter"/>
</dbReference>
<dbReference type="Proteomes" id="UP000326340">
    <property type="component" value="Unassembled WGS sequence"/>
</dbReference>